<keyword evidence="1" id="KW-1185">Reference proteome</keyword>
<name>A0A7E4V886_PANRE</name>
<dbReference type="AlphaFoldDB" id="A0A7E4V886"/>
<reference evidence="2" key="2">
    <citation type="submission" date="2020-10" db="UniProtKB">
        <authorList>
            <consortium name="WormBaseParasite"/>
        </authorList>
    </citation>
    <scope>IDENTIFICATION</scope>
</reference>
<proteinExistence type="predicted"/>
<dbReference type="WBParaSite" id="Pan_g17801.t1">
    <property type="protein sequence ID" value="Pan_g17801.t1"/>
    <property type="gene ID" value="Pan_g17801"/>
</dbReference>
<organism evidence="1 2">
    <name type="scientific">Panagrellus redivivus</name>
    <name type="common">Microworm</name>
    <dbReference type="NCBI Taxonomy" id="6233"/>
    <lineage>
        <taxon>Eukaryota</taxon>
        <taxon>Metazoa</taxon>
        <taxon>Ecdysozoa</taxon>
        <taxon>Nematoda</taxon>
        <taxon>Chromadorea</taxon>
        <taxon>Rhabditida</taxon>
        <taxon>Tylenchina</taxon>
        <taxon>Panagrolaimomorpha</taxon>
        <taxon>Panagrolaimoidea</taxon>
        <taxon>Panagrolaimidae</taxon>
        <taxon>Panagrellus</taxon>
    </lineage>
</organism>
<sequence length="115" mass="12589">MFRSQKQIGVDATYKLTHNGYPVIIVGFSDQHHKYYPTAVALVSVENTDLYEKVLRSCCGDGSFVEVIADGALCIAKACKTFTLELSMPMAVNERCARQGTDRGTTSKVPPTTQP</sequence>
<evidence type="ECO:0000313" key="2">
    <source>
        <dbReference type="WBParaSite" id="Pan_g17801.t1"/>
    </source>
</evidence>
<evidence type="ECO:0000313" key="1">
    <source>
        <dbReference type="Proteomes" id="UP000492821"/>
    </source>
</evidence>
<reference evidence="1" key="1">
    <citation type="journal article" date="2013" name="Genetics">
        <title>The draft genome and transcriptome of Panagrellus redivivus are shaped by the harsh demands of a free-living lifestyle.</title>
        <authorList>
            <person name="Srinivasan J."/>
            <person name="Dillman A.R."/>
            <person name="Macchietto M.G."/>
            <person name="Heikkinen L."/>
            <person name="Lakso M."/>
            <person name="Fracchia K.M."/>
            <person name="Antoshechkin I."/>
            <person name="Mortazavi A."/>
            <person name="Wong G."/>
            <person name="Sternberg P.W."/>
        </authorList>
    </citation>
    <scope>NUCLEOTIDE SEQUENCE [LARGE SCALE GENOMIC DNA]</scope>
    <source>
        <strain evidence="1">MT8872</strain>
    </source>
</reference>
<accession>A0A7E4V886</accession>
<dbReference type="Proteomes" id="UP000492821">
    <property type="component" value="Unassembled WGS sequence"/>
</dbReference>
<protein>
    <submittedName>
        <fullName evidence="2">MULE domain-containing protein</fullName>
    </submittedName>
</protein>